<dbReference type="FunFam" id="2.60.40.420:FF:000045">
    <property type="entry name" value="Laccase 2"/>
    <property type="match status" value="1"/>
</dbReference>
<evidence type="ECO:0000259" key="15">
    <source>
        <dbReference type="Pfam" id="PF07732"/>
    </source>
</evidence>
<dbReference type="InterPro" id="IPR002355">
    <property type="entry name" value="Cu_oxidase_Cu_BS"/>
</dbReference>
<evidence type="ECO:0000256" key="12">
    <source>
        <dbReference type="SAM" id="SignalP"/>
    </source>
</evidence>
<dbReference type="FunFam" id="2.60.40.420:FF:000021">
    <property type="entry name" value="Extracellular dihydrogeodin oxidase/laccase"/>
    <property type="match status" value="1"/>
</dbReference>
<gene>
    <name evidence="16" type="ORF">CkaCkLH20_00318</name>
</gene>
<keyword evidence="7" id="KW-0560">Oxidoreductase</keyword>
<feature type="chain" id="PRO_5040374151" description="laccase" evidence="12">
    <location>
        <begin position="23"/>
        <end position="589"/>
    </location>
</feature>
<dbReference type="Pfam" id="PF07731">
    <property type="entry name" value="Cu-oxidase_2"/>
    <property type="match status" value="1"/>
</dbReference>
<feature type="domain" description="Plastocyanin-like" evidence="15">
    <location>
        <begin position="79"/>
        <end position="191"/>
    </location>
</feature>
<evidence type="ECO:0000256" key="6">
    <source>
        <dbReference type="ARBA" id="ARBA00022729"/>
    </source>
</evidence>
<keyword evidence="9" id="KW-1015">Disulfide bond</keyword>
<evidence type="ECO:0000313" key="17">
    <source>
        <dbReference type="Proteomes" id="UP000781932"/>
    </source>
</evidence>
<dbReference type="SUPFAM" id="SSF49503">
    <property type="entry name" value="Cupredoxins"/>
    <property type="match status" value="3"/>
</dbReference>
<evidence type="ECO:0000259" key="14">
    <source>
        <dbReference type="Pfam" id="PF07731"/>
    </source>
</evidence>
<dbReference type="GO" id="GO:0052716">
    <property type="term" value="F:hydroquinone:oxygen oxidoreductase activity"/>
    <property type="evidence" value="ECO:0007669"/>
    <property type="project" value="UniProtKB-EC"/>
</dbReference>
<dbReference type="InterPro" id="IPR045087">
    <property type="entry name" value="Cu-oxidase_fam"/>
</dbReference>
<proteinExistence type="inferred from homology"/>
<name>A0A9P6IF82_9PEZI</name>
<dbReference type="Gene3D" id="2.60.40.420">
    <property type="entry name" value="Cupredoxins - blue copper proteins"/>
    <property type="match status" value="3"/>
</dbReference>
<dbReference type="CDD" id="cd13854">
    <property type="entry name" value="CuRO_1_MaLCC_like"/>
    <property type="match status" value="1"/>
</dbReference>
<protein>
    <recommendedName>
        <fullName evidence="4">laccase</fullName>
        <ecNumber evidence="4">1.10.3.2</ecNumber>
    </recommendedName>
</protein>
<evidence type="ECO:0000256" key="11">
    <source>
        <dbReference type="ARBA" id="ARBA00023185"/>
    </source>
</evidence>
<dbReference type="GeneID" id="62156112"/>
<keyword evidence="5" id="KW-0479">Metal-binding</keyword>
<dbReference type="CDD" id="cd13880">
    <property type="entry name" value="CuRO_2_MaLCC_like"/>
    <property type="match status" value="1"/>
</dbReference>
<evidence type="ECO:0000256" key="4">
    <source>
        <dbReference type="ARBA" id="ARBA00012297"/>
    </source>
</evidence>
<dbReference type="GO" id="GO:0046274">
    <property type="term" value="P:lignin catabolic process"/>
    <property type="evidence" value="ECO:0007669"/>
    <property type="project" value="UniProtKB-KW"/>
</dbReference>
<dbReference type="AlphaFoldDB" id="A0A9P6IF82"/>
<dbReference type="OrthoDB" id="2121828at2759"/>
<dbReference type="GO" id="GO:0005507">
    <property type="term" value="F:copper ion binding"/>
    <property type="evidence" value="ECO:0007669"/>
    <property type="project" value="InterPro"/>
</dbReference>
<organism evidence="16 17">
    <name type="scientific">Colletotrichum karsti</name>
    <dbReference type="NCBI Taxonomy" id="1095194"/>
    <lineage>
        <taxon>Eukaryota</taxon>
        <taxon>Fungi</taxon>
        <taxon>Dikarya</taxon>
        <taxon>Ascomycota</taxon>
        <taxon>Pezizomycotina</taxon>
        <taxon>Sordariomycetes</taxon>
        <taxon>Hypocreomycetidae</taxon>
        <taxon>Glomerellales</taxon>
        <taxon>Glomerellaceae</taxon>
        <taxon>Colletotrichum</taxon>
        <taxon>Colletotrichum boninense species complex</taxon>
    </lineage>
</organism>
<accession>A0A9P6IF82</accession>
<feature type="domain" description="Plastocyanin-like" evidence="14">
    <location>
        <begin position="417"/>
        <end position="555"/>
    </location>
</feature>
<dbReference type="InterPro" id="IPR011706">
    <property type="entry name" value="Cu-oxidase_C"/>
</dbReference>
<evidence type="ECO:0000256" key="9">
    <source>
        <dbReference type="ARBA" id="ARBA00023157"/>
    </source>
</evidence>
<evidence type="ECO:0000256" key="8">
    <source>
        <dbReference type="ARBA" id="ARBA00023008"/>
    </source>
</evidence>
<dbReference type="InterPro" id="IPR001117">
    <property type="entry name" value="Cu-oxidase_2nd"/>
</dbReference>
<reference evidence="16" key="1">
    <citation type="submission" date="2020-03" db="EMBL/GenBank/DDBJ databases">
        <authorList>
            <person name="He L."/>
        </authorList>
    </citation>
    <scope>NUCLEOTIDE SEQUENCE</scope>
    <source>
        <strain evidence="16">CkLH20</strain>
    </source>
</reference>
<dbReference type="InterPro" id="IPR011707">
    <property type="entry name" value="Cu-oxidase-like_N"/>
</dbReference>
<evidence type="ECO:0000256" key="2">
    <source>
        <dbReference type="ARBA" id="ARBA00001935"/>
    </source>
</evidence>
<evidence type="ECO:0000256" key="7">
    <source>
        <dbReference type="ARBA" id="ARBA00023002"/>
    </source>
</evidence>
<evidence type="ECO:0000256" key="1">
    <source>
        <dbReference type="ARBA" id="ARBA00000349"/>
    </source>
</evidence>
<keyword evidence="8" id="KW-0186">Copper</keyword>
<dbReference type="Pfam" id="PF00394">
    <property type="entry name" value="Cu-oxidase"/>
    <property type="match status" value="1"/>
</dbReference>
<dbReference type="EMBL" id="JAATWM020000001">
    <property type="protein sequence ID" value="KAF9882282.1"/>
    <property type="molecule type" value="Genomic_DNA"/>
</dbReference>
<dbReference type="PROSITE" id="PS00079">
    <property type="entry name" value="MULTICOPPER_OXIDASE1"/>
    <property type="match status" value="1"/>
</dbReference>
<comment type="similarity">
    <text evidence="3">Belongs to the multicopper oxidase family.</text>
</comment>
<comment type="cofactor">
    <cofactor evidence="2">
        <name>Cu cation</name>
        <dbReference type="ChEBI" id="CHEBI:23378"/>
    </cofactor>
</comment>
<evidence type="ECO:0000256" key="10">
    <source>
        <dbReference type="ARBA" id="ARBA00023180"/>
    </source>
</evidence>
<dbReference type="InterPro" id="IPR008972">
    <property type="entry name" value="Cupredoxin"/>
</dbReference>
<keyword evidence="17" id="KW-1185">Reference proteome</keyword>
<dbReference type="EC" id="1.10.3.2" evidence="4"/>
<dbReference type="RefSeq" id="XP_038751743.1">
    <property type="nucleotide sequence ID" value="XM_038883038.1"/>
</dbReference>
<dbReference type="PANTHER" id="PTHR11709:SF87">
    <property type="entry name" value="LACCASE"/>
    <property type="match status" value="1"/>
</dbReference>
<reference evidence="16" key="2">
    <citation type="submission" date="2020-11" db="EMBL/GenBank/DDBJ databases">
        <title>Whole genome sequencing of Colletotrichum sp.</title>
        <authorList>
            <person name="Li H."/>
        </authorList>
    </citation>
    <scope>NUCLEOTIDE SEQUENCE</scope>
    <source>
        <strain evidence="16">CkLH20</strain>
    </source>
</reference>
<sequence length="589" mass="64808">MRHNLIRSGLGAGVFLASLASANPIHSLETRSDHKGCGTHGPGNRACWKGKYSIDTDYEVEVPSTGKTRVYDLYITNHTDFAPDGVSRPAMLINGQFPGPTIEADWGDFVKINVHNQLTDNGTSIHWHGMHQRNTNDMDGANGITECPIAPGHSKTYSYQMIQYGTSWYHSHFSAQYGNGVVGAMQINGPASADYDIDLGPFTITDWYYDTADRLERGAESGPPPDSNNVLFNGKHVNTHGGGEYLKTKLTPGKKHRLRLINTSVDNTFTVSLVGHSFTVIANDLVPVKPVKKDSLFLSVGQRYDVIIEANQEVSNYWFNATLSSTGLCGTSDVALPASIFTYDGAPDGIPSEQGIPIEAGCEDTLGFTPVLPRNAPASEFTPNKKILDVNLTQPVIHGEKVFRWTVNGSSIDIEWDKPTLSYVAEGNDTFSSRANVIDLPAANTWTWWVIENEHFLPHPIHLHGHDFLLLGTGKGKFADSQGPPATNGTGPYANASHPGLNFKNPIRRDVAQLPASGWMVIAFKTDNPGAWLMHCHIAWHVSMGLSVQFLERKEEIAHKMNLEELQPTCNAWKEYYPKAFYPKHDSGL</sequence>
<feature type="domain" description="Plastocyanin-like" evidence="13">
    <location>
        <begin position="201"/>
        <end position="346"/>
    </location>
</feature>
<dbReference type="InterPro" id="IPR033138">
    <property type="entry name" value="Cu_oxidase_CS"/>
</dbReference>
<feature type="signal peptide" evidence="12">
    <location>
        <begin position="1"/>
        <end position="22"/>
    </location>
</feature>
<dbReference type="PANTHER" id="PTHR11709">
    <property type="entry name" value="MULTI-COPPER OXIDASE"/>
    <property type="match status" value="1"/>
</dbReference>
<keyword evidence="6 12" id="KW-0732">Signal</keyword>
<evidence type="ECO:0000256" key="3">
    <source>
        <dbReference type="ARBA" id="ARBA00010609"/>
    </source>
</evidence>
<dbReference type="FunFam" id="2.60.40.420:FF:000046">
    <property type="entry name" value="Multicopper oxidase"/>
    <property type="match status" value="1"/>
</dbReference>
<evidence type="ECO:0000259" key="13">
    <source>
        <dbReference type="Pfam" id="PF00394"/>
    </source>
</evidence>
<comment type="catalytic activity">
    <reaction evidence="1">
        <text>4 hydroquinone + O2 = 4 benzosemiquinone + 2 H2O</text>
        <dbReference type="Rhea" id="RHEA:11276"/>
        <dbReference type="ChEBI" id="CHEBI:15377"/>
        <dbReference type="ChEBI" id="CHEBI:15379"/>
        <dbReference type="ChEBI" id="CHEBI:17594"/>
        <dbReference type="ChEBI" id="CHEBI:17977"/>
        <dbReference type="EC" id="1.10.3.2"/>
    </reaction>
</comment>
<keyword evidence="10" id="KW-0325">Glycoprotein</keyword>
<keyword evidence="11" id="KW-0439">Lignin degradation</keyword>
<dbReference type="CDD" id="cd13901">
    <property type="entry name" value="CuRO_3_MaLCC_like"/>
    <property type="match status" value="1"/>
</dbReference>
<evidence type="ECO:0000313" key="16">
    <source>
        <dbReference type="EMBL" id="KAF9882282.1"/>
    </source>
</evidence>
<dbReference type="Pfam" id="PF07732">
    <property type="entry name" value="Cu-oxidase_3"/>
    <property type="match status" value="1"/>
</dbReference>
<comment type="caution">
    <text evidence="16">The sequence shown here is derived from an EMBL/GenBank/DDBJ whole genome shotgun (WGS) entry which is preliminary data.</text>
</comment>
<dbReference type="Proteomes" id="UP000781932">
    <property type="component" value="Unassembled WGS sequence"/>
</dbReference>
<dbReference type="PROSITE" id="PS00080">
    <property type="entry name" value="MULTICOPPER_OXIDASE2"/>
    <property type="match status" value="1"/>
</dbReference>
<evidence type="ECO:0000256" key="5">
    <source>
        <dbReference type="ARBA" id="ARBA00022723"/>
    </source>
</evidence>